<keyword evidence="3" id="KW-1185">Reference proteome</keyword>
<dbReference type="InterPro" id="IPR046660">
    <property type="entry name" value="DUF6769"/>
</dbReference>
<keyword evidence="1" id="KW-1133">Transmembrane helix</keyword>
<dbReference type="Proteomes" id="UP000269493">
    <property type="component" value="Unassembled WGS sequence"/>
</dbReference>
<dbReference type="Pfam" id="PF20558">
    <property type="entry name" value="DUF6769"/>
    <property type="match status" value="1"/>
</dbReference>
<sequence length="144" mass="16161">MLLPLYTKSNCTGTILMKKKVLLPFLWLAACCMLLVTIVPHHHHIDGRICLQLSEIPENGQNRDITHRPDCETDCLARFAAYRTSTGNPDLQSNIFIALPATITSFDFRPDETECTTLPIPHKDFCISEYKGLSSGLRAPPHLI</sequence>
<gene>
    <name evidence="2" type="ORF">BC742_2403</name>
</gene>
<evidence type="ECO:0000313" key="2">
    <source>
        <dbReference type="EMBL" id="RKT49812.1"/>
    </source>
</evidence>
<dbReference type="AlphaFoldDB" id="A0A495VKN2"/>
<organism evidence="2 3">
    <name type="scientific">Coprobacter fastidiosus NSB1 = JCM 33896</name>
    <dbReference type="NCBI Taxonomy" id="1349822"/>
    <lineage>
        <taxon>Bacteria</taxon>
        <taxon>Pseudomonadati</taxon>
        <taxon>Bacteroidota</taxon>
        <taxon>Bacteroidia</taxon>
        <taxon>Bacteroidales</taxon>
        <taxon>Barnesiellaceae</taxon>
        <taxon>Coprobacter</taxon>
    </lineage>
</organism>
<evidence type="ECO:0000313" key="3">
    <source>
        <dbReference type="Proteomes" id="UP000269493"/>
    </source>
</evidence>
<accession>A0A495VKN2</accession>
<keyword evidence="1" id="KW-0812">Transmembrane</keyword>
<dbReference type="EMBL" id="RBXN01000009">
    <property type="protein sequence ID" value="RKT49812.1"/>
    <property type="molecule type" value="Genomic_DNA"/>
</dbReference>
<reference evidence="2 3" key="1">
    <citation type="submission" date="2018-10" db="EMBL/GenBank/DDBJ databases">
        <title>Genomic Encyclopedia of Archaeal and Bacterial Type Strains, Phase II (KMG-II): from individual species to whole genera.</title>
        <authorList>
            <person name="Goeker M."/>
        </authorList>
    </citation>
    <scope>NUCLEOTIDE SEQUENCE [LARGE SCALE GENOMIC DNA]</scope>
    <source>
        <strain evidence="2 3">NSB1</strain>
    </source>
</reference>
<name>A0A495VKN2_9BACT</name>
<comment type="caution">
    <text evidence="2">The sequence shown here is derived from an EMBL/GenBank/DDBJ whole genome shotgun (WGS) entry which is preliminary data.</text>
</comment>
<protein>
    <submittedName>
        <fullName evidence="2">Uncharacterized protein</fullName>
    </submittedName>
</protein>
<evidence type="ECO:0000256" key="1">
    <source>
        <dbReference type="SAM" id="Phobius"/>
    </source>
</evidence>
<feature type="transmembrane region" description="Helical" evidence="1">
    <location>
        <begin position="21"/>
        <end position="40"/>
    </location>
</feature>
<proteinExistence type="predicted"/>
<keyword evidence="1" id="KW-0472">Membrane</keyword>